<keyword evidence="6" id="KW-1185">Reference proteome</keyword>
<proteinExistence type="predicted"/>
<evidence type="ECO:0000256" key="1">
    <source>
        <dbReference type="ARBA" id="ARBA00022723"/>
    </source>
</evidence>
<comment type="caution">
    <text evidence="5">The sequence shown here is derived from an EMBL/GenBank/DDBJ whole genome shotgun (WGS) entry which is preliminary data.</text>
</comment>
<sequence length="327" mass="36812">MIKHFSPHDLGTLRAIRERFLAGTAGSADYWQSPEHLALYDSTYAERIGWKWDAVLDELRRRGWQSRCTRVLDWGCGTGIAHRRVLTTWPQFPMLALHDRSPHARMFAAEKARREFPEVDVTWGAPSVTSDTLLLVSHVINELPEAELARLLELARAAREVIWVEAGTHVDSRRLIEVRERLRDVYTPVAPCTHTARCGMLTAENAAHWCHHFARPPSAIFQDARWAEFAKEIGIDLRSVPYSFLVLARTPAMEAGFSRVIGEPREAKGHAKVLSCQAEGVAEFVLQKRDAPNLFKAMRKGSLGPVYRWEMEGGKIVGGEPGTVVDS</sequence>
<accession>B4CUH0</accession>
<keyword evidence="4" id="KW-0411">Iron-sulfur</keyword>
<dbReference type="InterPro" id="IPR029063">
    <property type="entry name" value="SAM-dependent_MTases_sf"/>
</dbReference>
<dbReference type="Proteomes" id="UP000005824">
    <property type="component" value="Unassembled WGS sequence"/>
</dbReference>
<dbReference type="AlphaFoldDB" id="B4CUH0"/>
<keyword evidence="3" id="KW-0408">Iron</keyword>
<keyword evidence="2" id="KW-0809">Transit peptide</keyword>
<reference evidence="5 6" key="1">
    <citation type="journal article" date="2011" name="J. Bacteriol.">
        <title>Genome sequence of Chthoniobacter flavus Ellin428, an aerobic heterotrophic soil bacterium.</title>
        <authorList>
            <person name="Kant R."/>
            <person name="van Passel M.W."/>
            <person name="Palva A."/>
            <person name="Lucas S."/>
            <person name="Lapidus A."/>
            <person name="Glavina Del Rio T."/>
            <person name="Dalin E."/>
            <person name="Tice H."/>
            <person name="Bruce D."/>
            <person name="Goodwin L."/>
            <person name="Pitluck S."/>
            <person name="Larimer F.W."/>
            <person name="Land M.L."/>
            <person name="Hauser L."/>
            <person name="Sangwan P."/>
            <person name="de Vos W.M."/>
            <person name="Janssen P.H."/>
            <person name="Smidt H."/>
        </authorList>
    </citation>
    <scope>NUCLEOTIDE SEQUENCE [LARGE SCALE GENOMIC DNA]</scope>
    <source>
        <strain evidence="5 6">Ellin428</strain>
    </source>
</reference>
<organism evidence="5 6">
    <name type="scientific">Chthoniobacter flavus Ellin428</name>
    <dbReference type="NCBI Taxonomy" id="497964"/>
    <lineage>
        <taxon>Bacteria</taxon>
        <taxon>Pseudomonadati</taxon>
        <taxon>Verrucomicrobiota</taxon>
        <taxon>Spartobacteria</taxon>
        <taxon>Chthoniobacterales</taxon>
        <taxon>Chthoniobacteraceae</taxon>
        <taxon>Chthoniobacter</taxon>
    </lineage>
</organism>
<dbReference type="STRING" id="497964.CfE428DRAFT_0333"/>
<evidence type="ECO:0000256" key="4">
    <source>
        <dbReference type="ARBA" id="ARBA00023014"/>
    </source>
</evidence>
<dbReference type="EMBL" id="ABVL01000001">
    <property type="protein sequence ID" value="EDY22208.1"/>
    <property type="molecule type" value="Genomic_DNA"/>
</dbReference>
<dbReference type="Pfam" id="PF09243">
    <property type="entry name" value="Rsm22"/>
    <property type="match status" value="1"/>
</dbReference>
<name>B4CUH0_9BACT</name>
<dbReference type="InterPro" id="IPR015324">
    <property type="entry name" value="Ribosomal_Rsm22-like"/>
</dbReference>
<evidence type="ECO:0000313" key="5">
    <source>
        <dbReference type="EMBL" id="EDY22208.1"/>
    </source>
</evidence>
<dbReference type="SUPFAM" id="SSF53335">
    <property type="entry name" value="S-adenosyl-L-methionine-dependent methyltransferases"/>
    <property type="match status" value="1"/>
</dbReference>
<dbReference type="GO" id="GO:0051536">
    <property type="term" value="F:iron-sulfur cluster binding"/>
    <property type="evidence" value="ECO:0007669"/>
    <property type="project" value="UniProtKB-KW"/>
</dbReference>
<dbReference type="RefSeq" id="WP_006977660.1">
    <property type="nucleotide sequence ID" value="NZ_ABVL01000001.1"/>
</dbReference>
<dbReference type="InParanoid" id="B4CUH0"/>
<gene>
    <name evidence="5" type="ORF">CfE428DRAFT_0333</name>
</gene>
<protein>
    <submittedName>
        <fullName evidence="5">Ribosomal small subunit Rsm22</fullName>
    </submittedName>
</protein>
<dbReference type="GO" id="GO:0046872">
    <property type="term" value="F:metal ion binding"/>
    <property type="evidence" value="ECO:0007669"/>
    <property type="project" value="UniProtKB-KW"/>
</dbReference>
<dbReference type="eggNOG" id="COG5459">
    <property type="taxonomic scope" value="Bacteria"/>
</dbReference>
<evidence type="ECO:0000256" key="3">
    <source>
        <dbReference type="ARBA" id="ARBA00023004"/>
    </source>
</evidence>
<dbReference type="GO" id="GO:0006412">
    <property type="term" value="P:translation"/>
    <property type="evidence" value="ECO:0007669"/>
    <property type="project" value="InterPro"/>
</dbReference>
<dbReference type="Gene3D" id="3.40.50.150">
    <property type="entry name" value="Vaccinia Virus protein VP39"/>
    <property type="match status" value="1"/>
</dbReference>
<evidence type="ECO:0000256" key="2">
    <source>
        <dbReference type="ARBA" id="ARBA00022946"/>
    </source>
</evidence>
<keyword evidence="1" id="KW-0479">Metal-binding</keyword>
<dbReference type="GO" id="GO:0008168">
    <property type="term" value="F:methyltransferase activity"/>
    <property type="evidence" value="ECO:0007669"/>
    <property type="project" value="InterPro"/>
</dbReference>
<evidence type="ECO:0000313" key="6">
    <source>
        <dbReference type="Proteomes" id="UP000005824"/>
    </source>
</evidence>